<proteinExistence type="predicted"/>
<dbReference type="Proteomes" id="UP000271650">
    <property type="component" value="Chromosome"/>
</dbReference>
<sequence length="80" mass="8894">MTWPQFSVLTMIASYLGASGADLARLSLLTPQTVSVIVNNLEKAGWVVRRAHDQHGRILVLEITDAGCHRPAIWCHRWSA</sequence>
<dbReference type="EMBL" id="CP127527">
    <property type="protein sequence ID" value="XRI77161.1"/>
    <property type="molecule type" value="Genomic_DNA"/>
</dbReference>
<evidence type="ECO:0000313" key="1">
    <source>
        <dbReference type="EMBL" id="XRI77161.1"/>
    </source>
</evidence>
<reference evidence="1 2" key="1">
    <citation type="journal article" date="2019" name="Int. J. Syst. Evol. Microbiol.">
        <title>Acidithiobacillus sulfuriphilus sp. nov.: an extremely acidophilic sulfur-oxidizing chemolithotroph isolated from a neutral pH environment.</title>
        <authorList>
            <person name="Falagan C."/>
            <person name="Moya-Beltran A."/>
            <person name="Castro M."/>
            <person name="Quatrini R."/>
            <person name="Johnson D.B."/>
        </authorList>
    </citation>
    <scope>NUCLEOTIDE SEQUENCE [LARGE SCALE GENOMIC DNA]</scope>
    <source>
        <strain evidence="1 2">CJ-2</strain>
    </source>
</reference>
<keyword evidence="2" id="KW-1185">Reference proteome</keyword>
<name>A0ACD5HN89_9PROT</name>
<gene>
    <name evidence="1" type="ORF">EC580_000370</name>
</gene>
<evidence type="ECO:0000313" key="2">
    <source>
        <dbReference type="Proteomes" id="UP000271650"/>
    </source>
</evidence>
<protein>
    <submittedName>
        <fullName evidence="1">MarR family transcriptional regulator</fullName>
    </submittedName>
</protein>
<organism evidence="1 2">
    <name type="scientific">Acidithiobacillus sulfuriphilus</name>
    <dbReference type="NCBI Taxonomy" id="1867749"/>
    <lineage>
        <taxon>Bacteria</taxon>
        <taxon>Pseudomonadati</taxon>
        <taxon>Pseudomonadota</taxon>
        <taxon>Acidithiobacillia</taxon>
        <taxon>Acidithiobacillales</taxon>
        <taxon>Acidithiobacillaceae</taxon>
        <taxon>Acidithiobacillus</taxon>
    </lineage>
</organism>
<accession>A0ACD5HN89</accession>